<dbReference type="CDD" id="cd08602">
    <property type="entry name" value="GDPD_ScGlpQ1_like"/>
    <property type="match status" value="1"/>
</dbReference>
<dbReference type="GO" id="GO:0006071">
    <property type="term" value="P:glycerol metabolic process"/>
    <property type="evidence" value="ECO:0007669"/>
    <property type="project" value="UniProtKB-KW"/>
</dbReference>
<evidence type="ECO:0000259" key="8">
    <source>
        <dbReference type="PROSITE" id="PS51704"/>
    </source>
</evidence>
<organism evidence="9 10">
    <name type="scientific">Xanthomonas pisi</name>
    <dbReference type="NCBI Taxonomy" id="56457"/>
    <lineage>
        <taxon>Bacteria</taxon>
        <taxon>Pseudomonadati</taxon>
        <taxon>Pseudomonadota</taxon>
        <taxon>Gammaproteobacteria</taxon>
        <taxon>Lysobacterales</taxon>
        <taxon>Lysobacteraceae</taxon>
        <taxon>Xanthomonas</taxon>
    </lineage>
</organism>
<feature type="domain" description="GP-PDE" evidence="8">
    <location>
        <begin position="35"/>
        <end position="364"/>
    </location>
</feature>
<keyword evidence="5" id="KW-0378">Hydrolase</keyword>
<dbReference type="OrthoDB" id="9795622at2"/>
<dbReference type="Pfam" id="PF03009">
    <property type="entry name" value="GDPD"/>
    <property type="match status" value="1"/>
</dbReference>
<gene>
    <name evidence="9" type="ORF">XpiCFBP4643_07240</name>
</gene>
<feature type="signal peptide" evidence="7">
    <location>
        <begin position="1"/>
        <end position="27"/>
    </location>
</feature>
<sequence>MEKCIMQFHRVLVLGAMMVGMSGPALAEAPLAKTVQIFAHRGASALRPEHTLASYAKAIVDGADFVEPDLVSTKDGVLVARHENEIGGTTDVASHPEFAARKTRKTVDGQSMEGWYTEDFTLGELKTLRARERLPQLRGTRWDGQFQIVTFDEIIDFVAAESAATGRTIGLIPEIKHPSYFSALGLPMEDKVLATLQAHAYTRSAPVVIQSFETGNLRYLRGKIGRQGNIRLLQLLGGAQMPLPDAGKGDAPGTYADLMTPAGLKRVATYADAIGPDIRAIIPLDAQQRLGQPSRLVRDAHAAGLQVQPYTFRPENYFLAAENRSSGPVTERNDAGALAELKTYLDTGIDAFFADDPGLARRALSGRATR</sequence>
<dbReference type="InterPro" id="IPR030395">
    <property type="entry name" value="GP_PDE_dom"/>
</dbReference>
<evidence type="ECO:0000256" key="6">
    <source>
        <dbReference type="ARBA" id="ARBA00047512"/>
    </source>
</evidence>
<comment type="similarity">
    <text evidence="1">Belongs to the glycerophosphoryl diester phosphodiesterase family.</text>
</comment>
<dbReference type="GO" id="GO:0008889">
    <property type="term" value="F:glycerophosphodiester phosphodiesterase activity"/>
    <property type="evidence" value="ECO:0007669"/>
    <property type="project" value="UniProtKB-EC"/>
</dbReference>
<evidence type="ECO:0000256" key="4">
    <source>
        <dbReference type="ARBA" id="ARBA00022798"/>
    </source>
</evidence>
<evidence type="ECO:0000313" key="9">
    <source>
        <dbReference type="EMBL" id="PPU68987.1"/>
    </source>
</evidence>
<dbReference type="Proteomes" id="UP000238191">
    <property type="component" value="Unassembled WGS sequence"/>
</dbReference>
<dbReference type="PROSITE" id="PS51704">
    <property type="entry name" value="GP_PDE"/>
    <property type="match status" value="1"/>
</dbReference>
<evidence type="ECO:0000256" key="1">
    <source>
        <dbReference type="ARBA" id="ARBA00007277"/>
    </source>
</evidence>
<proteinExistence type="inferred from homology"/>
<dbReference type="PANTHER" id="PTHR43620:SF7">
    <property type="entry name" value="GLYCEROPHOSPHODIESTER PHOSPHODIESTERASE GDPD5-RELATED"/>
    <property type="match status" value="1"/>
</dbReference>
<dbReference type="PANTHER" id="PTHR43620">
    <property type="entry name" value="GLYCEROPHOSPHORYL DIESTER PHOSPHODIESTERASE"/>
    <property type="match status" value="1"/>
</dbReference>
<keyword evidence="3 7" id="KW-0732">Signal</keyword>
<dbReference type="EC" id="3.1.4.46" evidence="2"/>
<protein>
    <recommendedName>
        <fullName evidence="2">glycerophosphodiester phosphodiesterase</fullName>
        <ecNumber evidence="2">3.1.4.46</ecNumber>
    </recommendedName>
</protein>
<dbReference type="AlphaFoldDB" id="A0A2S7D599"/>
<accession>A0A2S7D599</accession>
<dbReference type="SUPFAM" id="SSF51695">
    <property type="entry name" value="PLC-like phosphodiesterases"/>
    <property type="match status" value="1"/>
</dbReference>
<feature type="chain" id="PRO_5015708103" description="glycerophosphodiester phosphodiesterase" evidence="7">
    <location>
        <begin position="28"/>
        <end position="370"/>
    </location>
</feature>
<reference evidence="10" key="1">
    <citation type="submission" date="2016-08" db="EMBL/GenBank/DDBJ databases">
        <authorList>
            <person name="Merda D."/>
            <person name="Briand M."/>
            <person name="Taghouti G."/>
            <person name="Carrere S."/>
            <person name="Gouzy J."/>
            <person name="Portier P."/>
            <person name="Jacques M.-A."/>
            <person name="Fischer-Le Saux M."/>
        </authorList>
    </citation>
    <scope>NUCLEOTIDE SEQUENCE [LARGE SCALE GENOMIC DNA]</scope>
    <source>
        <strain evidence="10">CFBP4643</strain>
    </source>
</reference>
<comment type="caution">
    <text evidence="9">The sequence shown here is derived from an EMBL/GenBank/DDBJ whole genome shotgun (WGS) entry which is preliminary data.</text>
</comment>
<dbReference type="Gene3D" id="3.20.20.190">
    <property type="entry name" value="Phosphatidylinositol (PI) phosphodiesterase"/>
    <property type="match status" value="1"/>
</dbReference>
<dbReference type="GO" id="GO:0042597">
    <property type="term" value="C:periplasmic space"/>
    <property type="evidence" value="ECO:0007669"/>
    <property type="project" value="TreeGrafter"/>
</dbReference>
<evidence type="ECO:0000313" key="10">
    <source>
        <dbReference type="Proteomes" id="UP000238191"/>
    </source>
</evidence>
<dbReference type="GO" id="GO:0006629">
    <property type="term" value="P:lipid metabolic process"/>
    <property type="evidence" value="ECO:0007669"/>
    <property type="project" value="InterPro"/>
</dbReference>
<dbReference type="EMBL" id="MDEI01000005">
    <property type="protein sequence ID" value="PPU68987.1"/>
    <property type="molecule type" value="Genomic_DNA"/>
</dbReference>
<evidence type="ECO:0000256" key="7">
    <source>
        <dbReference type="SAM" id="SignalP"/>
    </source>
</evidence>
<comment type="catalytic activity">
    <reaction evidence="6">
        <text>a sn-glycero-3-phosphodiester + H2O = an alcohol + sn-glycerol 3-phosphate + H(+)</text>
        <dbReference type="Rhea" id="RHEA:12969"/>
        <dbReference type="ChEBI" id="CHEBI:15377"/>
        <dbReference type="ChEBI" id="CHEBI:15378"/>
        <dbReference type="ChEBI" id="CHEBI:30879"/>
        <dbReference type="ChEBI" id="CHEBI:57597"/>
        <dbReference type="ChEBI" id="CHEBI:83408"/>
        <dbReference type="EC" id="3.1.4.46"/>
    </reaction>
</comment>
<name>A0A2S7D599_9XANT</name>
<dbReference type="InterPro" id="IPR017946">
    <property type="entry name" value="PLC-like_Pdiesterase_TIM-brl"/>
</dbReference>
<evidence type="ECO:0000256" key="2">
    <source>
        <dbReference type="ARBA" id="ARBA00012247"/>
    </source>
</evidence>
<evidence type="ECO:0000256" key="3">
    <source>
        <dbReference type="ARBA" id="ARBA00022729"/>
    </source>
</evidence>
<keyword evidence="10" id="KW-1185">Reference proteome</keyword>
<keyword evidence="4" id="KW-0319">Glycerol metabolism</keyword>
<evidence type="ECO:0000256" key="5">
    <source>
        <dbReference type="ARBA" id="ARBA00022801"/>
    </source>
</evidence>